<keyword evidence="3" id="KW-1185">Reference proteome</keyword>
<dbReference type="EMBL" id="LN609428">
    <property type="protein sequence ID" value="CEF61634.1"/>
    <property type="molecule type" value="Genomic_DNA"/>
</dbReference>
<dbReference type="InterPro" id="IPR001584">
    <property type="entry name" value="Integrase_cat-core"/>
</dbReference>
<dbReference type="InterPro" id="IPR012337">
    <property type="entry name" value="RNaseH-like_sf"/>
</dbReference>
<dbReference type="InterPro" id="IPR036397">
    <property type="entry name" value="RNaseH_sf"/>
</dbReference>
<protein>
    <submittedName>
        <fullName evidence="2 4">Integrase, catalytic core domain and Ribonuclease H-like domain-containing protein</fullName>
    </submittedName>
</protein>
<name>A0A090L2E6_STRRB</name>
<dbReference type="SUPFAM" id="SSF53098">
    <property type="entry name" value="Ribonuclease H-like"/>
    <property type="match status" value="1"/>
</dbReference>
<dbReference type="RefSeq" id="XP_024500841.1">
    <property type="nucleotide sequence ID" value="XM_024646688.1"/>
</dbReference>
<organism evidence="2">
    <name type="scientific">Strongyloides ratti</name>
    <name type="common">Parasitic roundworm</name>
    <dbReference type="NCBI Taxonomy" id="34506"/>
    <lineage>
        <taxon>Eukaryota</taxon>
        <taxon>Metazoa</taxon>
        <taxon>Ecdysozoa</taxon>
        <taxon>Nematoda</taxon>
        <taxon>Chromadorea</taxon>
        <taxon>Rhabditida</taxon>
        <taxon>Tylenchina</taxon>
        <taxon>Panagrolaimomorpha</taxon>
        <taxon>Strongyloidoidea</taxon>
        <taxon>Strongyloididae</taxon>
        <taxon>Strongyloides</taxon>
    </lineage>
</organism>
<accession>A0A090L2E6</accession>
<dbReference type="Gene3D" id="3.30.420.10">
    <property type="entry name" value="Ribonuclease H-like superfamily/Ribonuclease H"/>
    <property type="match status" value="1"/>
</dbReference>
<dbReference type="Proteomes" id="UP000035682">
    <property type="component" value="Unplaced"/>
</dbReference>
<evidence type="ECO:0000313" key="2">
    <source>
        <dbReference type="EMBL" id="CEF61634.1"/>
    </source>
</evidence>
<dbReference type="WormBase" id="SRAE_0000074900">
    <property type="protein sequence ID" value="SRP01555"/>
    <property type="gene ID" value="WBGene00256508"/>
</dbReference>
<dbReference type="GO" id="GO:0003676">
    <property type="term" value="F:nucleic acid binding"/>
    <property type="evidence" value="ECO:0007669"/>
    <property type="project" value="InterPro"/>
</dbReference>
<evidence type="ECO:0000313" key="3">
    <source>
        <dbReference type="Proteomes" id="UP000035682"/>
    </source>
</evidence>
<evidence type="ECO:0000259" key="1">
    <source>
        <dbReference type="PROSITE" id="PS50994"/>
    </source>
</evidence>
<proteinExistence type="predicted"/>
<dbReference type="WBParaSite" id="SRAE_0000074900.1">
    <property type="protein sequence ID" value="SRAE_0000074900.1"/>
    <property type="gene ID" value="WBGene00256508"/>
</dbReference>
<reference evidence="2" key="1">
    <citation type="submission" date="2014-09" db="EMBL/GenBank/DDBJ databases">
        <authorList>
            <person name="Aslett A.Martin."/>
        </authorList>
    </citation>
    <scope>NUCLEOTIDE SEQUENCE</scope>
    <source>
        <strain evidence="2">ED321 Heterogonic</strain>
    </source>
</reference>
<evidence type="ECO:0000313" key="4">
    <source>
        <dbReference type="WBParaSite" id="SRAE_0000074900.1"/>
    </source>
</evidence>
<dbReference type="GO" id="GO:0015074">
    <property type="term" value="P:DNA integration"/>
    <property type="evidence" value="ECO:0007669"/>
    <property type="project" value="InterPro"/>
</dbReference>
<sequence>MANILESQVPSTVWQHFQREDFCIAREWQTDYHVQQSNKTIEFTYLPFDHKSIESLVPKTIDINCSHKYIQIAYDECTKYIWIMPLYTKTGNEINEQLIKNIHTKSAIPKRSRTDDYGQFKGENFTQMAKQLENFF</sequence>
<feature type="domain" description="Integrase catalytic" evidence="1">
    <location>
        <begin position="43"/>
        <end position="136"/>
    </location>
</feature>
<dbReference type="OrthoDB" id="6343797at2759"/>
<dbReference type="AlphaFoldDB" id="A0A090L2E6"/>
<dbReference type="PROSITE" id="PS50994">
    <property type="entry name" value="INTEGRASE"/>
    <property type="match status" value="1"/>
</dbReference>
<reference evidence="4" key="3">
    <citation type="submission" date="2020-12" db="UniProtKB">
        <authorList>
            <consortium name="WormBaseParasite"/>
        </authorList>
    </citation>
    <scope>IDENTIFICATION</scope>
</reference>
<gene>
    <name evidence="2 4 5" type="ORF">SRAE_0000074900</name>
</gene>
<reference evidence="3" key="2">
    <citation type="submission" date="2014-09" db="EMBL/GenBank/DDBJ databases">
        <authorList>
            <person name="Martin A.A."/>
        </authorList>
    </citation>
    <scope>NUCLEOTIDE SEQUENCE</scope>
    <source>
        <strain evidence="3">ED321</strain>
    </source>
</reference>
<dbReference type="CTD" id="36374004"/>
<evidence type="ECO:0000313" key="5">
    <source>
        <dbReference type="WormBase" id="SRAE_0000074900"/>
    </source>
</evidence>
<dbReference type="GeneID" id="36374004"/>